<protein>
    <recommendedName>
        <fullName evidence="5">DUF3618 domain-containing protein</fullName>
    </recommendedName>
</protein>
<reference evidence="3 4" key="1">
    <citation type="submission" date="2024-01" db="EMBL/GenBank/DDBJ databases">
        <title>Genome insights into Plantactinospora veratri sp. nov.</title>
        <authorList>
            <person name="Wang L."/>
        </authorList>
    </citation>
    <scope>NUCLEOTIDE SEQUENCE [LARGE SCALE GENOMIC DNA]</scope>
    <source>
        <strain evidence="3 4">NEAU-FHS4</strain>
    </source>
</reference>
<dbReference type="EMBL" id="JAZGQL010000008">
    <property type="protein sequence ID" value="MEE6308063.1"/>
    <property type="molecule type" value="Genomic_DNA"/>
</dbReference>
<name>A0ABU7SKL8_9ACTN</name>
<feature type="region of interest" description="Disordered" evidence="1">
    <location>
        <begin position="213"/>
        <end position="235"/>
    </location>
</feature>
<evidence type="ECO:0000313" key="3">
    <source>
        <dbReference type="EMBL" id="MEE6310506.1"/>
    </source>
</evidence>
<keyword evidence="4" id="KW-1185">Reference proteome</keyword>
<evidence type="ECO:0000313" key="4">
    <source>
        <dbReference type="Proteomes" id="UP001339911"/>
    </source>
</evidence>
<proteinExistence type="predicted"/>
<feature type="compositionally biased region" description="Polar residues" evidence="1">
    <location>
        <begin position="158"/>
        <end position="173"/>
    </location>
</feature>
<comment type="caution">
    <text evidence="3">The sequence shown here is derived from an EMBL/GenBank/DDBJ whole genome shotgun (WGS) entry which is preliminary data.</text>
</comment>
<feature type="compositionally biased region" description="Basic and acidic residues" evidence="1">
    <location>
        <begin position="223"/>
        <end position="235"/>
    </location>
</feature>
<sequence length="235" mass="24614">MTGSVGDVVAQLLAVLRSLDAAAVTALRAQADADQAEAHVTEVARGTNHNHIRQAVTASRTASEKAARYARLLAKANENLTTYINKIAPGSTPTHQAAEAAAPSGEQIVADAERRSNAKRNLDSFLGRMTRDVESVQDGAKSGTELTQQVISIFRNPSGPSGSQQAGTGTPTLSAPAPKAKIDVPEAAGHIVVAGLVVGIALHKSGQMIRSQIARFKNRGHKDRTERASPRDSSS</sequence>
<evidence type="ECO:0008006" key="5">
    <source>
        <dbReference type="Google" id="ProtNLM"/>
    </source>
</evidence>
<gene>
    <name evidence="2" type="ORF">V1634_14635</name>
    <name evidence="3" type="ORF">V1634_27070</name>
</gene>
<evidence type="ECO:0000256" key="1">
    <source>
        <dbReference type="SAM" id="MobiDB-lite"/>
    </source>
</evidence>
<accession>A0ABU7SKL8</accession>
<dbReference type="EMBL" id="JAZGQL010000027">
    <property type="protein sequence ID" value="MEE6310506.1"/>
    <property type="molecule type" value="Genomic_DNA"/>
</dbReference>
<dbReference type="Proteomes" id="UP001339911">
    <property type="component" value="Unassembled WGS sequence"/>
</dbReference>
<feature type="region of interest" description="Disordered" evidence="1">
    <location>
        <begin position="154"/>
        <end position="177"/>
    </location>
</feature>
<evidence type="ECO:0000313" key="2">
    <source>
        <dbReference type="EMBL" id="MEE6308063.1"/>
    </source>
</evidence>
<dbReference type="RefSeq" id="WP_331208333.1">
    <property type="nucleotide sequence ID" value="NZ_JAZGQL010000008.1"/>
</dbReference>
<organism evidence="3 4">
    <name type="scientific">Plantactinospora veratri</name>
    <dbReference type="NCBI Taxonomy" id="1436122"/>
    <lineage>
        <taxon>Bacteria</taxon>
        <taxon>Bacillati</taxon>
        <taxon>Actinomycetota</taxon>
        <taxon>Actinomycetes</taxon>
        <taxon>Micromonosporales</taxon>
        <taxon>Micromonosporaceae</taxon>
        <taxon>Plantactinospora</taxon>
    </lineage>
</organism>